<dbReference type="PANTHER" id="PTHR11012:SF56">
    <property type="entry name" value="CHK KINASE-LIKE DOMAIN-CONTAINING PROTEIN-RELATED"/>
    <property type="match status" value="1"/>
</dbReference>
<reference evidence="2" key="2">
    <citation type="journal article" date="2015" name="Gigascience">
        <title>Reconstructing a comprehensive transcriptome assembly of a white-pupal translocated strain of the pest fruit fly Bactrocera cucurbitae.</title>
        <authorList>
            <person name="Sim S.B."/>
            <person name="Calla B."/>
            <person name="Hall B."/>
            <person name="DeRego T."/>
            <person name="Geib S.M."/>
        </authorList>
    </citation>
    <scope>NUCLEOTIDE SEQUENCE</scope>
</reference>
<sequence>MCTNQTEATLPPSYLNADFIKQVLESHFNGAHDGGNNNKVEILECQFERATAEGENFCSVIYRAKVQFCLQRADAENSKNSNAKRNITVIVKDVLGEIAELGSNELVMYKHVLPEMQKILELPAEENKIGDGAAVPKFYATCYYSARDPREIYVLEDLNDAGYCGMNRYVGLDLEETKVVLKKLAIFHAASMKYIEKFPTESAALLPSTFANGFHDDVYFNAIVVGGITAAAKIVAEWENFEEIATKMRASVDKFDECAKRVIRTERCRFKVLTHGDLWANNVLMKYATVNGKQVPQDAVFVDFQMGFVGSCGYDINFFLNTSVQMDVLKLHRYELLRHYYAQLKETLKTLGTAATDIPTWQMIVEEVRDLELASYYALACELPLCCMDREGSVGLSLNSLIDPSTKEATHKKMFGNKRVLDMLRYELDRLNELGVLDL</sequence>
<dbReference type="InterPro" id="IPR015897">
    <property type="entry name" value="CHK_kinase-like"/>
</dbReference>
<evidence type="ECO:0000259" key="1">
    <source>
        <dbReference type="SMART" id="SM00587"/>
    </source>
</evidence>
<gene>
    <name evidence="2" type="primary">D1044.1_4</name>
    <name evidence="2" type="ORF">g.11929</name>
</gene>
<proteinExistence type="predicted"/>
<dbReference type="Pfam" id="PF02958">
    <property type="entry name" value="EcKL"/>
    <property type="match status" value="1"/>
</dbReference>
<dbReference type="AlphaFoldDB" id="A0A0A1WRG4"/>
<dbReference type="InterPro" id="IPR011009">
    <property type="entry name" value="Kinase-like_dom_sf"/>
</dbReference>
<keyword evidence="2" id="KW-0808">Transferase</keyword>
<dbReference type="SUPFAM" id="SSF56112">
    <property type="entry name" value="Protein kinase-like (PK-like)"/>
    <property type="match status" value="1"/>
</dbReference>
<dbReference type="GO" id="GO:0016301">
    <property type="term" value="F:kinase activity"/>
    <property type="evidence" value="ECO:0007669"/>
    <property type="project" value="UniProtKB-KW"/>
</dbReference>
<name>A0A0A1WRG4_ZEUCU</name>
<organism evidence="2">
    <name type="scientific">Zeugodacus cucurbitae</name>
    <name type="common">Melon fruit fly</name>
    <name type="synonym">Bactrocera cucurbitae</name>
    <dbReference type="NCBI Taxonomy" id="28588"/>
    <lineage>
        <taxon>Eukaryota</taxon>
        <taxon>Metazoa</taxon>
        <taxon>Ecdysozoa</taxon>
        <taxon>Arthropoda</taxon>
        <taxon>Hexapoda</taxon>
        <taxon>Insecta</taxon>
        <taxon>Pterygota</taxon>
        <taxon>Neoptera</taxon>
        <taxon>Endopterygota</taxon>
        <taxon>Diptera</taxon>
        <taxon>Brachycera</taxon>
        <taxon>Muscomorpha</taxon>
        <taxon>Tephritoidea</taxon>
        <taxon>Tephritidae</taxon>
        <taxon>Zeugodacus</taxon>
        <taxon>Zeugodacus</taxon>
    </lineage>
</organism>
<evidence type="ECO:0000313" key="2">
    <source>
        <dbReference type="EMBL" id="JAD01412.1"/>
    </source>
</evidence>
<dbReference type="PANTHER" id="PTHR11012">
    <property type="entry name" value="PROTEIN KINASE-LIKE DOMAIN-CONTAINING"/>
    <property type="match status" value="1"/>
</dbReference>
<dbReference type="SMART" id="SM00587">
    <property type="entry name" value="CHK"/>
    <property type="match status" value="1"/>
</dbReference>
<protein>
    <submittedName>
        <fullName evidence="2">Uncharacterized kinase-like protein D1044.1</fullName>
    </submittedName>
</protein>
<feature type="domain" description="CHK kinase-like" evidence="1">
    <location>
        <begin position="153"/>
        <end position="350"/>
    </location>
</feature>
<dbReference type="InterPro" id="IPR004119">
    <property type="entry name" value="EcKL"/>
</dbReference>
<dbReference type="EMBL" id="GBXI01012880">
    <property type="protein sequence ID" value="JAD01412.1"/>
    <property type="molecule type" value="Transcribed_RNA"/>
</dbReference>
<dbReference type="Gene3D" id="3.90.1200.10">
    <property type="match status" value="1"/>
</dbReference>
<reference evidence="2" key="1">
    <citation type="submission" date="2014-11" db="EMBL/GenBank/DDBJ databases">
        <authorList>
            <person name="Geib S."/>
        </authorList>
    </citation>
    <scope>NUCLEOTIDE SEQUENCE</scope>
</reference>
<accession>A0A0A1WRG4</accession>
<keyword evidence="2" id="KW-0418">Kinase</keyword>